<dbReference type="PANTHER" id="PTHR30486:SF6">
    <property type="entry name" value="TYPE IV PILUS RETRACTATION ATPASE PILT"/>
    <property type="match status" value="1"/>
</dbReference>
<keyword evidence="4" id="KW-1185">Reference proteome</keyword>
<dbReference type="Gene3D" id="3.30.450.90">
    <property type="match status" value="1"/>
</dbReference>
<dbReference type="PROSITE" id="PS00662">
    <property type="entry name" value="T2SP_E"/>
    <property type="match status" value="1"/>
</dbReference>
<dbReference type="SUPFAM" id="SSF52540">
    <property type="entry name" value="P-loop containing nucleoside triphosphate hydrolases"/>
    <property type="match status" value="1"/>
</dbReference>
<name>A0A7X1AWL3_9BACT</name>
<organism evidence="3 4">
    <name type="scientific">Puniceicoccus vermicola</name>
    <dbReference type="NCBI Taxonomy" id="388746"/>
    <lineage>
        <taxon>Bacteria</taxon>
        <taxon>Pseudomonadati</taxon>
        <taxon>Verrucomicrobiota</taxon>
        <taxon>Opitutia</taxon>
        <taxon>Puniceicoccales</taxon>
        <taxon>Puniceicoccaceae</taxon>
        <taxon>Puniceicoccus</taxon>
    </lineage>
</organism>
<dbReference type="InterPro" id="IPR006321">
    <property type="entry name" value="PilT/PilU"/>
</dbReference>
<comment type="similarity">
    <text evidence="1">Belongs to the GSP E family.</text>
</comment>
<dbReference type="GO" id="GO:0016887">
    <property type="term" value="F:ATP hydrolysis activity"/>
    <property type="evidence" value="ECO:0007669"/>
    <property type="project" value="InterPro"/>
</dbReference>
<dbReference type="GO" id="GO:0005524">
    <property type="term" value="F:ATP binding"/>
    <property type="evidence" value="ECO:0007669"/>
    <property type="project" value="InterPro"/>
</dbReference>
<gene>
    <name evidence="3" type="ORF">H5P30_06015</name>
</gene>
<dbReference type="InterPro" id="IPR027417">
    <property type="entry name" value="P-loop_NTPase"/>
</dbReference>
<evidence type="ECO:0000256" key="1">
    <source>
        <dbReference type="ARBA" id="ARBA00006611"/>
    </source>
</evidence>
<comment type="caution">
    <text evidence="3">The sequence shown here is derived from an EMBL/GenBank/DDBJ whole genome shotgun (WGS) entry which is preliminary data.</text>
</comment>
<dbReference type="SMART" id="SM00382">
    <property type="entry name" value="AAA"/>
    <property type="match status" value="1"/>
</dbReference>
<dbReference type="Pfam" id="PF00437">
    <property type="entry name" value="T2SSE"/>
    <property type="match status" value="1"/>
</dbReference>
<protein>
    <submittedName>
        <fullName evidence="3">PilT/PilU family type 4a pilus ATPase</fullName>
    </submittedName>
</protein>
<dbReference type="InterPro" id="IPR003593">
    <property type="entry name" value="AAA+_ATPase"/>
</dbReference>
<dbReference type="Proteomes" id="UP000525652">
    <property type="component" value="Unassembled WGS sequence"/>
</dbReference>
<evidence type="ECO:0000259" key="2">
    <source>
        <dbReference type="PROSITE" id="PS00662"/>
    </source>
</evidence>
<dbReference type="InterPro" id="IPR001482">
    <property type="entry name" value="T2SS/T4SS_dom"/>
</dbReference>
<dbReference type="NCBIfam" id="TIGR01420">
    <property type="entry name" value="pilT_fam"/>
    <property type="match status" value="1"/>
</dbReference>
<dbReference type="AlphaFoldDB" id="A0A7X1AWL3"/>
<reference evidence="3 4" key="1">
    <citation type="submission" date="2020-07" db="EMBL/GenBank/DDBJ databases">
        <authorList>
            <person name="Feng X."/>
        </authorList>
    </citation>
    <scope>NUCLEOTIDE SEQUENCE [LARGE SCALE GENOMIC DNA]</scope>
    <source>
        <strain evidence="3 4">JCM14086</strain>
    </source>
</reference>
<dbReference type="InterPro" id="IPR050921">
    <property type="entry name" value="T4SS_GSP_E_ATPase"/>
</dbReference>
<dbReference type="EMBL" id="JACHVA010000052">
    <property type="protein sequence ID" value="MBC2601328.1"/>
    <property type="molecule type" value="Genomic_DNA"/>
</dbReference>
<sequence>MAEIDTLLEEMLQQGGSDLHLSVGAPPKIRVGGEIRELDYESFNDELMEGLLQEFIPPYRMEQFLEGRDVDIAYEIPDKARFRTNLFRNHWGPAAVLRQIPNDIRSVDDLGLPKALKPLATQKSGLVLVTGPTGSGKSTTLAAILNHINENQCKEIITLEDPVEFTHTNKKSTFIHREVTEHTKSYASGLRSAMRADPDVILIGELRDCETMRLALSCASMGMLVFATVHTNSAAKTIDRIIDAFPADEQDQIRILLSESLRGVVSQILCRAQGGGLVPAFEILGYHQSLPNSIRQNSLASIKNIIDQNRDDGMISLDASLRELLNTGMIDQDEAYMKANDKSAFARY</sequence>
<dbReference type="PANTHER" id="PTHR30486">
    <property type="entry name" value="TWITCHING MOTILITY PROTEIN PILT"/>
    <property type="match status" value="1"/>
</dbReference>
<dbReference type="CDD" id="cd01131">
    <property type="entry name" value="PilT"/>
    <property type="match status" value="1"/>
</dbReference>
<dbReference type="Gene3D" id="3.40.50.300">
    <property type="entry name" value="P-loop containing nucleotide triphosphate hydrolases"/>
    <property type="match status" value="1"/>
</dbReference>
<feature type="domain" description="Bacterial type II secretion system protein E" evidence="2">
    <location>
        <begin position="194"/>
        <end position="208"/>
    </location>
</feature>
<dbReference type="RefSeq" id="WP_185692043.1">
    <property type="nucleotide sequence ID" value="NZ_JACHVA010000052.1"/>
</dbReference>
<evidence type="ECO:0000313" key="4">
    <source>
        <dbReference type="Proteomes" id="UP000525652"/>
    </source>
</evidence>
<accession>A0A7X1AWL3</accession>
<evidence type="ECO:0000313" key="3">
    <source>
        <dbReference type="EMBL" id="MBC2601328.1"/>
    </source>
</evidence>
<proteinExistence type="inferred from homology"/>